<evidence type="ECO:0000313" key="1">
    <source>
        <dbReference type="EMBL" id="QCD78469.1"/>
    </source>
</evidence>
<dbReference type="EMBL" id="CP039345">
    <property type="protein sequence ID" value="QCD78469.1"/>
    <property type="molecule type" value="Genomic_DNA"/>
</dbReference>
<reference evidence="1 2" key="1">
    <citation type="submission" date="2019-04" db="EMBL/GenBank/DDBJ databases">
        <title>An improved genome assembly and genetic linkage map for asparagus bean, Vigna unguiculata ssp. sesquipedialis.</title>
        <authorList>
            <person name="Xia Q."/>
            <person name="Zhang R."/>
            <person name="Dong Y."/>
        </authorList>
    </citation>
    <scope>NUCLEOTIDE SEQUENCE [LARGE SCALE GENOMIC DNA]</scope>
    <source>
        <tissue evidence="1">Leaf</tissue>
    </source>
</reference>
<dbReference type="AlphaFoldDB" id="A0A4D6KTG5"/>
<sequence length="187" mass="20698">MATTMPISSISSSEYLKMPCCHTYRLQPCNGSHIVTPEDNLSGPIRTGHNQHTHTGHTRQPELNLRVPRVHLPSRAQLEGCHFELNSWNATCLTPIPSSTQGMRSELNSRNTSKSTFETPLYFVDHAPQSKQPQLHHGIALRKTLGTRHIRPPVRLAGDAYCLAHGASETPTLQLSPSGTTHATRRT</sequence>
<gene>
    <name evidence="1" type="ORF">DEO72_LG1g2102</name>
</gene>
<organism evidence="1 2">
    <name type="scientific">Vigna unguiculata</name>
    <name type="common">Cowpea</name>
    <dbReference type="NCBI Taxonomy" id="3917"/>
    <lineage>
        <taxon>Eukaryota</taxon>
        <taxon>Viridiplantae</taxon>
        <taxon>Streptophyta</taxon>
        <taxon>Embryophyta</taxon>
        <taxon>Tracheophyta</taxon>
        <taxon>Spermatophyta</taxon>
        <taxon>Magnoliopsida</taxon>
        <taxon>eudicotyledons</taxon>
        <taxon>Gunneridae</taxon>
        <taxon>Pentapetalae</taxon>
        <taxon>rosids</taxon>
        <taxon>fabids</taxon>
        <taxon>Fabales</taxon>
        <taxon>Fabaceae</taxon>
        <taxon>Papilionoideae</taxon>
        <taxon>50 kb inversion clade</taxon>
        <taxon>NPAAA clade</taxon>
        <taxon>indigoferoid/millettioid clade</taxon>
        <taxon>Phaseoleae</taxon>
        <taxon>Vigna</taxon>
    </lineage>
</organism>
<dbReference type="Proteomes" id="UP000501690">
    <property type="component" value="Linkage Group LG1"/>
</dbReference>
<keyword evidence="2" id="KW-1185">Reference proteome</keyword>
<accession>A0A4D6KTG5</accession>
<proteinExistence type="predicted"/>
<name>A0A4D6KTG5_VIGUN</name>
<protein>
    <submittedName>
        <fullName evidence="1">Uncharacterized protein</fullName>
    </submittedName>
</protein>
<evidence type="ECO:0000313" key="2">
    <source>
        <dbReference type="Proteomes" id="UP000501690"/>
    </source>
</evidence>